<feature type="domain" description="Cytochrome c" evidence="6">
    <location>
        <begin position="327"/>
        <end position="459"/>
    </location>
</feature>
<reference evidence="7 8" key="1">
    <citation type="submission" date="2019-03" db="EMBL/GenBank/DDBJ databases">
        <title>Genomic Encyclopedia of Type Strains, Phase IV (KMG-IV): sequencing the most valuable type-strain genomes for metagenomic binning, comparative biology and taxonomic classification.</title>
        <authorList>
            <person name="Goeker M."/>
        </authorList>
    </citation>
    <scope>NUCLEOTIDE SEQUENCE [LARGE SCALE GENOMIC DNA]</scope>
    <source>
        <strain evidence="7 8">DSM 25287</strain>
    </source>
</reference>
<dbReference type="Gene3D" id="1.10.760.10">
    <property type="entry name" value="Cytochrome c-like domain"/>
    <property type="match status" value="1"/>
</dbReference>
<evidence type="ECO:0000259" key="6">
    <source>
        <dbReference type="PROSITE" id="PS51007"/>
    </source>
</evidence>
<evidence type="ECO:0000313" key="8">
    <source>
        <dbReference type="Proteomes" id="UP000295765"/>
    </source>
</evidence>
<dbReference type="InterPro" id="IPR010538">
    <property type="entry name" value="DHOR"/>
</dbReference>
<sequence>MRKLIALLALAGAAASAADTPPVPPEALSGGDTTVFEDGRDAFSLASRNLPAERLTDFVIGNSFFKKNWVAAPASTTARDGLGPHFIARSCSGCHTLDGRGAPPAAPDEAPMALLIRLSLPGRGSPQAGVVPEPTYGDQLDTDAIPGVRPEGRVRIRYTERPGQFADGTPYALREPHYELYDLGYGPLAPGTLLSPRVAPQLIGMGLIEAIPEAAILAHADPDDRDGDGISGRPNPVWNAVTRRTGLGRFDWKANSAGVAHQVAGAFNGDMGITSPIFPTHPCTRAQADCRTASNGGTPEIDAADLRKVVFYTMQLAPPAFRHWDEPAVQRGRAQFHALGCAACHTPEFRTGELKGFPELSGQTIRPYSDFLLHDMGPGLADGRPDFAASGSEWKTPPLWGIGLFPAVNGHSNYLHDGRARDLMEAVLWHGGEAEAAQRRVLALDAQARADLIAFLRAL</sequence>
<comment type="caution">
    <text evidence="7">The sequence shown here is derived from an EMBL/GenBank/DDBJ whole genome shotgun (WGS) entry which is preliminary data.</text>
</comment>
<feature type="chain" id="PRO_5020329765" evidence="5">
    <location>
        <begin position="18"/>
        <end position="459"/>
    </location>
</feature>
<dbReference type="InterPro" id="IPR009056">
    <property type="entry name" value="Cyt_c-like_dom"/>
</dbReference>
<keyword evidence="5" id="KW-0732">Signal</keyword>
<dbReference type="GO" id="GO:0004130">
    <property type="term" value="F:cytochrome-c peroxidase activity"/>
    <property type="evidence" value="ECO:0007669"/>
    <property type="project" value="TreeGrafter"/>
</dbReference>
<evidence type="ECO:0000256" key="3">
    <source>
        <dbReference type="ARBA" id="ARBA00023004"/>
    </source>
</evidence>
<accession>A0A4R2L9M6</accession>
<dbReference type="InterPro" id="IPR051395">
    <property type="entry name" value="Cytochrome_c_Peroxidase/MauG"/>
</dbReference>
<keyword evidence="1 4" id="KW-0349">Heme</keyword>
<dbReference type="OrthoDB" id="9805202at2"/>
<dbReference type="RefSeq" id="WP_132538451.1">
    <property type="nucleotide sequence ID" value="NZ_SLWY01000002.1"/>
</dbReference>
<dbReference type="PANTHER" id="PTHR30600">
    <property type="entry name" value="CYTOCHROME C PEROXIDASE-RELATED"/>
    <property type="match status" value="1"/>
</dbReference>
<keyword evidence="8" id="KW-1185">Reference proteome</keyword>
<dbReference type="PROSITE" id="PS51007">
    <property type="entry name" value="CYTC"/>
    <property type="match status" value="1"/>
</dbReference>
<dbReference type="PIRSF" id="PIRSF028099">
    <property type="entry name" value="DUF1111"/>
    <property type="match status" value="1"/>
</dbReference>
<dbReference type="GO" id="GO:0046872">
    <property type="term" value="F:metal ion binding"/>
    <property type="evidence" value="ECO:0007669"/>
    <property type="project" value="UniProtKB-KW"/>
</dbReference>
<dbReference type="EMBL" id="SLWY01000002">
    <property type="protein sequence ID" value="TCO83481.1"/>
    <property type="molecule type" value="Genomic_DNA"/>
</dbReference>
<dbReference type="Proteomes" id="UP000295765">
    <property type="component" value="Unassembled WGS sequence"/>
</dbReference>
<dbReference type="InterPro" id="IPR036909">
    <property type="entry name" value="Cyt_c-like_dom_sf"/>
</dbReference>
<evidence type="ECO:0000313" key="7">
    <source>
        <dbReference type="EMBL" id="TCO83481.1"/>
    </source>
</evidence>
<dbReference type="SUPFAM" id="SSF46626">
    <property type="entry name" value="Cytochrome c"/>
    <property type="match status" value="2"/>
</dbReference>
<name>A0A4R2L9M6_9GAMM</name>
<dbReference type="GO" id="GO:0020037">
    <property type="term" value="F:heme binding"/>
    <property type="evidence" value="ECO:0007669"/>
    <property type="project" value="InterPro"/>
</dbReference>
<feature type="signal peptide" evidence="5">
    <location>
        <begin position="1"/>
        <end position="17"/>
    </location>
</feature>
<protein>
    <submittedName>
        <fullName evidence="7">CxxC motif-containing protein (DUF1111 family)</fullName>
    </submittedName>
</protein>
<evidence type="ECO:0000256" key="1">
    <source>
        <dbReference type="ARBA" id="ARBA00022617"/>
    </source>
</evidence>
<keyword evidence="3 4" id="KW-0408">Iron</keyword>
<gene>
    <name evidence="7" type="ORF">EV699_102188</name>
</gene>
<organism evidence="7 8">
    <name type="scientific">Plasticicumulans lactativorans</name>
    <dbReference type="NCBI Taxonomy" id="1133106"/>
    <lineage>
        <taxon>Bacteria</taxon>
        <taxon>Pseudomonadati</taxon>
        <taxon>Pseudomonadota</taxon>
        <taxon>Gammaproteobacteria</taxon>
        <taxon>Candidatus Competibacteraceae</taxon>
        <taxon>Plasticicumulans</taxon>
    </lineage>
</organism>
<proteinExistence type="predicted"/>
<dbReference type="AlphaFoldDB" id="A0A4R2L9M6"/>
<keyword evidence="2 4" id="KW-0479">Metal-binding</keyword>
<evidence type="ECO:0000256" key="4">
    <source>
        <dbReference type="PROSITE-ProRule" id="PRU00433"/>
    </source>
</evidence>
<dbReference type="GO" id="GO:0009055">
    <property type="term" value="F:electron transfer activity"/>
    <property type="evidence" value="ECO:0007669"/>
    <property type="project" value="InterPro"/>
</dbReference>
<dbReference type="PANTHER" id="PTHR30600:SF4">
    <property type="entry name" value="CYTOCHROME C DOMAIN-CONTAINING PROTEIN"/>
    <property type="match status" value="1"/>
</dbReference>
<evidence type="ECO:0000256" key="5">
    <source>
        <dbReference type="SAM" id="SignalP"/>
    </source>
</evidence>
<evidence type="ECO:0000256" key="2">
    <source>
        <dbReference type="ARBA" id="ARBA00022723"/>
    </source>
</evidence>
<dbReference type="Pfam" id="PF06537">
    <property type="entry name" value="DHOR"/>
    <property type="match status" value="2"/>
</dbReference>